<keyword evidence="3" id="KW-1185">Reference proteome</keyword>
<dbReference type="Proteomes" id="UP000621492">
    <property type="component" value="Unassembled WGS sequence"/>
</dbReference>
<accession>A0A9W5TTT7</accession>
<feature type="transmembrane region" description="Helical" evidence="1">
    <location>
        <begin position="75"/>
        <end position="98"/>
    </location>
</feature>
<keyword evidence="1" id="KW-1133">Transmembrane helix</keyword>
<evidence type="ECO:0000313" key="3">
    <source>
        <dbReference type="Proteomes" id="UP000621492"/>
    </source>
</evidence>
<gene>
    <name evidence="2" type="ORF">GCM10011409_01880</name>
</gene>
<sequence>MHTSRWALEPDVAYSGMNRIELIFILSYLSKKCSKEVIAMARYYRYRLPPWARNCLFVIEKCTLPILIFQLCRTLFFPTTFDVFLLGIIVGLFIAFYLEWI</sequence>
<evidence type="ECO:0000256" key="1">
    <source>
        <dbReference type="SAM" id="Phobius"/>
    </source>
</evidence>
<comment type="caution">
    <text evidence="2">The sequence shown here is derived from an EMBL/GenBank/DDBJ whole genome shotgun (WGS) entry which is preliminary data.</text>
</comment>
<name>A0A9W5TTT7_9BACI</name>
<dbReference type="AlphaFoldDB" id="A0A9W5TTT7"/>
<reference evidence="2" key="2">
    <citation type="submission" date="2020-09" db="EMBL/GenBank/DDBJ databases">
        <authorList>
            <person name="Sun Q."/>
            <person name="Zhou Y."/>
        </authorList>
    </citation>
    <scope>NUCLEOTIDE SEQUENCE</scope>
    <source>
        <strain evidence="2">CGMCC 1.15454</strain>
    </source>
</reference>
<evidence type="ECO:0000313" key="2">
    <source>
        <dbReference type="EMBL" id="GGB28139.1"/>
    </source>
</evidence>
<proteinExistence type="predicted"/>
<protein>
    <submittedName>
        <fullName evidence="2">Uncharacterized protein</fullName>
    </submittedName>
</protein>
<reference evidence="2" key="1">
    <citation type="journal article" date="2014" name="Int. J. Syst. Evol. Microbiol.">
        <title>Complete genome sequence of Corynebacterium casei LMG S-19264T (=DSM 44701T), isolated from a smear-ripened cheese.</title>
        <authorList>
            <consortium name="US DOE Joint Genome Institute (JGI-PGF)"/>
            <person name="Walter F."/>
            <person name="Albersmeier A."/>
            <person name="Kalinowski J."/>
            <person name="Ruckert C."/>
        </authorList>
    </citation>
    <scope>NUCLEOTIDE SEQUENCE</scope>
    <source>
        <strain evidence="2">CGMCC 1.15454</strain>
    </source>
</reference>
<dbReference type="EMBL" id="BMJD01000001">
    <property type="protein sequence ID" value="GGB28139.1"/>
    <property type="molecule type" value="Genomic_DNA"/>
</dbReference>
<organism evidence="2 3">
    <name type="scientific">Lentibacillus populi</name>
    <dbReference type="NCBI Taxonomy" id="1827502"/>
    <lineage>
        <taxon>Bacteria</taxon>
        <taxon>Bacillati</taxon>
        <taxon>Bacillota</taxon>
        <taxon>Bacilli</taxon>
        <taxon>Bacillales</taxon>
        <taxon>Bacillaceae</taxon>
        <taxon>Lentibacillus</taxon>
    </lineage>
</organism>
<keyword evidence="1" id="KW-0472">Membrane</keyword>
<keyword evidence="1" id="KW-0812">Transmembrane</keyword>